<dbReference type="InterPro" id="IPR039425">
    <property type="entry name" value="RNA_pol_sigma-70-like"/>
</dbReference>
<dbReference type="STRING" id="402596.SAMN04489844_3293"/>
<organism evidence="5 6">
    <name type="scientific">Nocardioides exalbidus</name>
    <dbReference type="NCBI Taxonomy" id="402596"/>
    <lineage>
        <taxon>Bacteria</taxon>
        <taxon>Bacillati</taxon>
        <taxon>Actinomycetota</taxon>
        <taxon>Actinomycetes</taxon>
        <taxon>Propionibacteriales</taxon>
        <taxon>Nocardioidaceae</taxon>
        <taxon>Nocardioides</taxon>
    </lineage>
</organism>
<keyword evidence="6" id="KW-1185">Reference proteome</keyword>
<dbReference type="InterPro" id="IPR013325">
    <property type="entry name" value="RNA_pol_sigma_r2"/>
</dbReference>
<protein>
    <submittedName>
        <fullName evidence="5">RNA polymerase sigma-70 factor, ECF subfamily</fullName>
    </submittedName>
</protein>
<keyword evidence="3" id="KW-0804">Transcription</keyword>
<dbReference type="InterPro" id="IPR007627">
    <property type="entry name" value="RNA_pol_sigma70_r2"/>
</dbReference>
<dbReference type="SUPFAM" id="SSF88946">
    <property type="entry name" value="Sigma2 domain of RNA polymerase sigma factors"/>
    <property type="match status" value="1"/>
</dbReference>
<dbReference type="Pfam" id="PF04542">
    <property type="entry name" value="Sigma70_r2"/>
    <property type="match status" value="1"/>
</dbReference>
<reference evidence="6" key="1">
    <citation type="submission" date="2016-10" db="EMBL/GenBank/DDBJ databases">
        <authorList>
            <person name="Varghese N."/>
            <person name="Submissions S."/>
        </authorList>
    </citation>
    <scope>NUCLEOTIDE SEQUENCE [LARGE SCALE GENOMIC DNA]</scope>
    <source>
        <strain evidence="6">DSM 22017</strain>
    </source>
</reference>
<gene>
    <name evidence="5" type="ORF">SAMN04489844_3293</name>
</gene>
<accession>A0A1H4WK33</accession>
<sequence>MTRRQTRESAPTGGLEQLLLDSAGGDQSAFAQLYDALAPQVHGLVRCVVEDPLVAEEVTVSAFVETWRRARAFDPARGSAQSWVLATAHLVAVRHRRGGRSTAGRSGRPRRGGAGELGWDALELAYLGGCTETEISTLMNTSPETTRGRITDSLVSLSRKNG</sequence>
<evidence type="ECO:0000313" key="6">
    <source>
        <dbReference type="Proteomes" id="UP000198742"/>
    </source>
</evidence>
<dbReference type="AlphaFoldDB" id="A0A1H4WK33"/>
<dbReference type="PANTHER" id="PTHR43133">
    <property type="entry name" value="RNA POLYMERASE ECF-TYPE SIGMA FACTO"/>
    <property type="match status" value="1"/>
</dbReference>
<evidence type="ECO:0000256" key="2">
    <source>
        <dbReference type="ARBA" id="ARBA00023082"/>
    </source>
</evidence>
<keyword evidence="2" id="KW-0731">Sigma factor</keyword>
<evidence type="ECO:0000259" key="4">
    <source>
        <dbReference type="Pfam" id="PF04542"/>
    </source>
</evidence>
<name>A0A1H4WK33_9ACTN</name>
<evidence type="ECO:0000256" key="1">
    <source>
        <dbReference type="ARBA" id="ARBA00023015"/>
    </source>
</evidence>
<dbReference type="EMBL" id="FNRT01000002">
    <property type="protein sequence ID" value="SEC93625.1"/>
    <property type="molecule type" value="Genomic_DNA"/>
</dbReference>
<feature type="domain" description="RNA polymerase sigma-70 region 2" evidence="4">
    <location>
        <begin position="33"/>
        <end position="100"/>
    </location>
</feature>
<dbReference type="PANTHER" id="PTHR43133:SF66">
    <property type="entry name" value="ECF RNA POLYMERASE SIGMA FACTOR SIGK"/>
    <property type="match status" value="1"/>
</dbReference>
<dbReference type="Proteomes" id="UP000198742">
    <property type="component" value="Unassembled WGS sequence"/>
</dbReference>
<dbReference type="GO" id="GO:0006352">
    <property type="term" value="P:DNA-templated transcription initiation"/>
    <property type="evidence" value="ECO:0007669"/>
    <property type="project" value="InterPro"/>
</dbReference>
<keyword evidence="1" id="KW-0805">Transcription regulation</keyword>
<proteinExistence type="predicted"/>
<evidence type="ECO:0000313" key="5">
    <source>
        <dbReference type="EMBL" id="SEC93625.1"/>
    </source>
</evidence>
<dbReference type="Gene3D" id="1.10.1740.10">
    <property type="match status" value="1"/>
</dbReference>
<evidence type="ECO:0000256" key="3">
    <source>
        <dbReference type="ARBA" id="ARBA00023163"/>
    </source>
</evidence>
<dbReference type="GO" id="GO:0016987">
    <property type="term" value="F:sigma factor activity"/>
    <property type="evidence" value="ECO:0007669"/>
    <property type="project" value="UniProtKB-KW"/>
</dbReference>
<dbReference type="RefSeq" id="WP_175539704.1">
    <property type="nucleotide sequence ID" value="NZ_FNRT01000002.1"/>
</dbReference>